<keyword evidence="5" id="KW-1185">Reference proteome</keyword>
<name>Q8XX50_RALN1</name>
<evidence type="ECO:0000259" key="3">
    <source>
        <dbReference type="Pfam" id="PF13518"/>
    </source>
</evidence>
<dbReference type="InterPro" id="IPR036388">
    <property type="entry name" value="WH-like_DNA-bd_sf"/>
</dbReference>
<dbReference type="EMBL" id="AL646052">
    <property type="protein sequence ID" value="CAD15973.1"/>
    <property type="molecule type" value="Genomic_DNA"/>
</dbReference>
<dbReference type="InterPro" id="IPR055247">
    <property type="entry name" value="InsJ-like_HTH"/>
</dbReference>
<evidence type="ECO:0000313" key="5">
    <source>
        <dbReference type="Proteomes" id="UP000001436"/>
    </source>
</evidence>
<dbReference type="InterPro" id="IPR052057">
    <property type="entry name" value="IS150/IS1296_orfA-like"/>
</dbReference>
<protein>
    <submittedName>
        <fullName evidence="4">Isrso11-transposase orfa protein</fullName>
    </submittedName>
</protein>
<accession>Q8XX50</accession>
<evidence type="ECO:0000256" key="1">
    <source>
        <dbReference type="ARBA" id="ARBA00038232"/>
    </source>
</evidence>
<dbReference type="Pfam" id="PF13518">
    <property type="entry name" value="HTH_28"/>
    <property type="match status" value="1"/>
</dbReference>
<dbReference type="STRING" id="267608.RSc2266"/>
<dbReference type="Proteomes" id="UP000001436">
    <property type="component" value="Chromosome"/>
</dbReference>
<dbReference type="HOGENOM" id="CLU_027402_17_0_4"/>
<dbReference type="eggNOG" id="COG2963">
    <property type="taxonomic scope" value="Bacteria"/>
</dbReference>
<comment type="similarity">
    <text evidence="1">Belongs to the IS150/IS1296 orfA family.</text>
</comment>
<proteinExistence type="inferred from homology"/>
<reference evidence="4 5" key="1">
    <citation type="journal article" date="2002" name="Nature">
        <title>Genome sequence of the plant pathogen Ralstonia solanacearum.</title>
        <authorList>
            <person name="Salanoubat M."/>
            <person name="Genin S."/>
            <person name="Artiguenave F."/>
            <person name="Gouzy J."/>
            <person name="Mangenot S."/>
            <person name="Arlat M."/>
            <person name="Billault A."/>
            <person name="Brottier P."/>
            <person name="Camus J.C."/>
            <person name="Cattolico L."/>
            <person name="Chandler M."/>
            <person name="Choisne N."/>
            <person name="Claudel-Renard C."/>
            <person name="Cunnac S."/>
            <person name="Demange N."/>
            <person name="Gaspin C."/>
            <person name="Lavie M."/>
            <person name="Moisan A."/>
            <person name="Robert C."/>
            <person name="Saurin W."/>
            <person name="Schiex T."/>
            <person name="Siguier P."/>
            <person name="Thebault P."/>
            <person name="Whalen M."/>
            <person name="Wincker P."/>
            <person name="Levy M."/>
            <person name="Weissenbach J."/>
            <person name="Boucher C.A."/>
        </authorList>
    </citation>
    <scope>NUCLEOTIDE SEQUENCE [LARGE SCALE GENOMIC DNA]</scope>
    <source>
        <strain evidence="5">ATCC BAA-1114 / GMI1000</strain>
    </source>
</reference>
<dbReference type="Gene3D" id="1.10.10.10">
    <property type="entry name" value="Winged helix-like DNA-binding domain superfamily/Winged helix DNA-binding domain"/>
    <property type="match status" value="1"/>
</dbReference>
<evidence type="ECO:0000256" key="2">
    <source>
        <dbReference type="SAM" id="MobiDB-lite"/>
    </source>
</evidence>
<gene>
    <name evidence="4" type="primary">tISRso11a</name>
    <name evidence="4" type="ordered locus">RSc2266</name>
</gene>
<dbReference type="SUPFAM" id="SSF48295">
    <property type="entry name" value="TrpR-like"/>
    <property type="match status" value="1"/>
</dbReference>
<evidence type="ECO:0000313" key="4">
    <source>
        <dbReference type="EMBL" id="CAD15973.1"/>
    </source>
</evidence>
<dbReference type="PANTHER" id="PTHR33795">
    <property type="entry name" value="INSERTION ELEMENT IS150 PROTEIN INSJ"/>
    <property type="match status" value="1"/>
</dbReference>
<dbReference type="KEGG" id="rso:RSc2266"/>
<dbReference type="PANTHER" id="PTHR33795:SF1">
    <property type="entry name" value="INSERTION ELEMENT IS150 PROTEIN INSJ"/>
    <property type="match status" value="1"/>
</dbReference>
<dbReference type="EnsemblBacteria" id="CAD15973">
    <property type="protein sequence ID" value="CAD15973"/>
    <property type="gene ID" value="RSc2266"/>
</dbReference>
<dbReference type="AlphaFoldDB" id="Q8XX50"/>
<dbReference type="GO" id="GO:0043565">
    <property type="term" value="F:sequence-specific DNA binding"/>
    <property type="evidence" value="ECO:0007669"/>
    <property type="project" value="InterPro"/>
</dbReference>
<feature type="region of interest" description="Disordered" evidence="2">
    <location>
        <begin position="69"/>
        <end position="107"/>
    </location>
</feature>
<feature type="domain" description="Insertion element IS150 protein InsJ-like helix-turn-helix" evidence="3">
    <location>
        <begin position="28"/>
        <end position="80"/>
    </location>
</feature>
<organism evidence="4 5">
    <name type="scientific">Ralstonia nicotianae (strain ATCC BAA-1114 / GMI1000)</name>
    <name type="common">Ralstonia solanacearum</name>
    <dbReference type="NCBI Taxonomy" id="267608"/>
    <lineage>
        <taxon>Bacteria</taxon>
        <taxon>Pseudomonadati</taxon>
        <taxon>Pseudomonadota</taxon>
        <taxon>Betaproteobacteria</taxon>
        <taxon>Burkholderiales</taxon>
        <taxon>Burkholderiaceae</taxon>
        <taxon>Ralstonia</taxon>
        <taxon>Ralstonia solanacearum species complex</taxon>
    </lineage>
</organism>
<sequence>MIRRWINAWQRHGKSGLRKKHEAYSAEFKLTVLQRMWRDELSYQQVSAVFDLREAGGVSRWDRQYHEGGFDALQPRRKGGAPIMSQSKQDPQPAAQPAQDERSREDLLKENECLRAEVAYLKKLDALLRAKQQQAPKKKRKS</sequence>
<dbReference type="InterPro" id="IPR010921">
    <property type="entry name" value="Trp_repressor/repl_initiator"/>
</dbReference>